<dbReference type="AlphaFoldDB" id="A0A8H7F8H8"/>
<dbReference type="Proteomes" id="UP000629468">
    <property type="component" value="Unassembled WGS sequence"/>
</dbReference>
<name>A0A8H7F8H8_AGABI</name>
<comment type="caution">
    <text evidence="1">The sequence shown here is derived from an EMBL/GenBank/DDBJ whole genome shotgun (WGS) entry which is preliminary data.</text>
</comment>
<reference evidence="1 2" key="1">
    <citation type="journal article" name="Sci. Rep.">
        <title>Telomere-to-telomere assembled and centromere annotated genomes of the two main subspecies of the button mushroom Agaricus bisporus reveal especially polymorphic chromosome ends.</title>
        <authorList>
            <person name="Sonnenberg A.S.M."/>
            <person name="Sedaghat-Telgerd N."/>
            <person name="Lavrijssen B."/>
            <person name="Ohm R.A."/>
            <person name="Hendrickx P.M."/>
            <person name="Scholtmeijer K."/>
            <person name="Baars J.J.P."/>
            <person name="van Peer A."/>
        </authorList>
    </citation>
    <scope>NUCLEOTIDE SEQUENCE [LARGE SCALE GENOMIC DNA]</scope>
    <source>
        <strain evidence="1 2">H119_p4</strain>
    </source>
</reference>
<protein>
    <submittedName>
        <fullName evidence="1">Uncharacterized protein</fullName>
    </submittedName>
</protein>
<gene>
    <name evidence="1" type="ORF">Agabi119p4_2054</name>
</gene>
<evidence type="ECO:0000313" key="2">
    <source>
        <dbReference type="Proteomes" id="UP000629468"/>
    </source>
</evidence>
<organism evidence="1 2">
    <name type="scientific">Agaricus bisporus var. burnettii</name>
    <dbReference type="NCBI Taxonomy" id="192524"/>
    <lineage>
        <taxon>Eukaryota</taxon>
        <taxon>Fungi</taxon>
        <taxon>Dikarya</taxon>
        <taxon>Basidiomycota</taxon>
        <taxon>Agaricomycotina</taxon>
        <taxon>Agaricomycetes</taxon>
        <taxon>Agaricomycetidae</taxon>
        <taxon>Agaricales</taxon>
        <taxon>Agaricineae</taxon>
        <taxon>Agaricaceae</taxon>
        <taxon>Agaricus</taxon>
    </lineage>
</organism>
<accession>A0A8H7F8H8</accession>
<evidence type="ECO:0000313" key="1">
    <source>
        <dbReference type="EMBL" id="KAF7782678.1"/>
    </source>
</evidence>
<proteinExistence type="predicted"/>
<dbReference type="EMBL" id="JABXXO010000003">
    <property type="protein sequence ID" value="KAF7782678.1"/>
    <property type="molecule type" value="Genomic_DNA"/>
</dbReference>
<sequence>MSVLAGPFYLSKPLAFEIEVLKSIYLSGFKVGVTLIHYTRTASSQLVFQLLLLKLVLNCSSFLALGSPVQRAKLKSLSYEN</sequence>